<dbReference type="Proteomes" id="UP000243887">
    <property type="component" value="Unassembled WGS sequence"/>
</dbReference>
<keyword evidence="1" id="KW-0812">Transmembrane</keyword>
<accession>A0A1I3PDP3</accession>
<reference evidence="3" key="1">
    <citation type="submission" date="2016-10" db="EMBL/GenBank/DDBJ databases">
        <authorList>
            <person name="Varghese N."/>
            <person name="Submissions S."/>
        </authorList>
    </citation>
    <scope>NUCLEOTIDE SEQUENCE [LARGE SCALE GENOMIC DNA]</scope>
    <source>
        <strain evidence="3">DSM 26542</strain>
    </source>
</reference>
<keyword evidence="1" id="KW-1133">Transmembrane helix</keyword>
<dbReference type="Pfam" id="PF11158">
    <property type="entry name" value="DUF2938"/>
    <property type="match status" value="1"/>
</dbReference>
<dbReference type="EMBL" id="FORU01000004">
    <property type="protein sequence ID" value="SFJ19668.1"/>
    <property type="molecule type" value="Genomic_DNA"/>
</dbReference>
<organism evidence="2 3">
    <name type="scientific">Myroides guanonis</name>
    <dbReference type="NCBI Taxonomy" id="1150112"/>
    <lineage>
        <taxon>Bacteria</taxon>
        <taxon>Pseudomonadati</taxon>
        <taxon>Bacteroidota</taxon>
        <taxon>Flavobacteriia</taxon>
        <taxon>Flavobacteriales</taxon>
        <taxon>Flavobacteriaceae</taxon>
        <taxon>Myroides</taxon>
    </lineage>
</organism>
<feature type="transmembrane region" description="Helical" evidence="1">
    <location>
        <begin position="103"/>
        <end position="128"/>
    </location>
</feature>
<dbReference type="RefSeq" id="WP_090678377.1">
    <property type="nucleotide sequence ID" value="NZ_FORU01000004.1"/>
</dbReference>
<keyword evidence="3" id="KW-1185">Reference proteome</keyword>
<gene>
    <name evidence="2" type="ORF">SAMN04487893_10484</name>
</gene>
<feature type="transmembrane region" description="Helical" evidence="1">
    <location>
        <begin position="71"/>
        <end position="91"/>
    </location>
</feature>
<name>A0A1I3PDP3_9FLAO</name>
<evidence type="ECO:0000313" key="3">
    <source>
        <dbReference type="Proteomes" id="UP000243887"/>
    </source>
</evidence>
<evidence type="ECO:0008006" key="4">
    <source>
        <dbReference type="Google" id="ProtNLM"/>
    </source>
</evidence>
<evidence type="ECO:0000256" key="1">
    <source>
        <dbReference type="SAM" id="Phobius"/>
    </source>
</evidence>
<evidence type="ECO:0000313" key="2">
    <source>
        <dbReference type="EMBL" id="SFJ19668.1"/>
    </source>
</evidence>
<dbReference type="OrthoDB" id="9812539at2"/>
<feature type="transmembrane region" description="Helical" evidence="1">
    <location>
        <begin position="7"/>
        <end position="28"/>
    </location>
</feature>
<dbReference type="STRING" id="1150112.SAMN04487893_10484"/>
<feature type="transmembrane region" description="Helical" evidence="1">
    <location>
        <begin position="148"/>
        <end position="167"/>
    </location>
</feature>
<dbReference type="AlphaFoldDB" id="A0A1I3PDP3"/>
<sequence>MFMNVDFLWFSLLLGVGATLFMDLYAVFIKRVFQIPSLDYALLGRWIGHFNKGMYRHPNIMVASKIEYERVIGWCAHYMIGVAFAFLLLLLTGIDWVCNPSFLPALILGVLTTVAPFFMMQPAFGFGITASKTPKPNIARLRSLQAHTAYGVGLYVTGVIISFLFCIL</sequence>
<protein>
    <recommendedName>
        <fullName evidence="4">DUF2938 domain-containing protein</fullName>
    </recommendedName>
</protein>
<proteinExistence type="predicted"/>
<dbReference type="InterPro" id="IPR021329">
    <property type="entry name" value="DUF2938"/>
</dbReference>
<keyword evidence="1" id="KW-0472">Membrane</keyword>